<evidence type="ECO:0000313" key="3">
    <source>
        <dbReference type="Proteomes" id="UP000183076"/>
    </source>
</evidence>
<keyword evidence="1" id="KW-1133">Transmembrane helix</keyword>
<protein>
    <recommendedName>
        <fullName evidence="4">DUF1127 domain-containing protein</fullName>
    </recommendedName>
</protein>
<dbReference type="STRING" id="60137.SAMN04488041_101209"/>
<name>A0A1H2QHU0_9RHOB</name>
<evidence type="ECO:0000256" key="1">
    <source>
        <dbReference type="SAM" id="Phobius"/>
    </source>
</evidence>
<dbReference type="GeneID" id="94019529"/>
<accession>A0A1H2QHU0</accession>
<keyword evidence="1" id="KW-0472">Membrane</keyword>
<evidence type="ECO:0008006" key="4">
    <source>
        <dbReference type="Google" id="ProtNLM"/>
    </source>
</evidence>
<proteinExistence type="predicted"/>
<organism evidence="2 3">
    <name type="scientific">Sulfitobacter pontiacus</name>
    <dbReference type="NCBI Taxonomy" id="60137"/>
    <lineage>
        <taxon>Bacteria</taxon>
        <taxon>Pseudomonadati</taxon>
        <taxon>Pseudomonadota</taxon>
        <taxon>Alphaproteobacteria</taxon>
        <taxon>Rhodobacterales</taxon>
        <taxon>Roseobacteraceae</taxon>
        <taxon>Sulfitobacter</taxon>
    </lineage>
</organism>
<dbReference type="AlphaFoldDB" id="A0A1H2QHU0"/>
<evidence type="ECO:0000313" key="2">
    <source>
        <dbReference type="EMBL" id="SDW06777.1"/>
    </source>
</evidence>
<gene>
    <name evidence="2" type="ORF">SAMN04488041_101209</name>
</gene>
<keyword evidence="1" id="KW-0812">Transmembrane</keyword>
<reference evidence="3" key="1">
    <citation type="submission" date="2016-10" db="EMBL/GenBank/DDBJ databases">
        <authorList>
            <person name="Varghese N."/>
            <person name="Submissions S."/>
        </authorList>
    </citation>
    <scope>NUCLEOTIDE SEQUENCE [LARGE SCALE GENOMIC DNA]</scope>
    <source>
        <strain evidence="3">DSM 10014</strain>
    </source>
</reference>
<sequence>MAYNSTISQSNVPTIKAPFAVIGGFFAAIWNGLIAAGANSGRMRQVTFLQSKTDEELAAMGIKRDDIVHHVFRDTYYV</sequence>
<dbReference type="Proteomes" id="UP000183076">
    <property type="component" value="Unassembled WGS sequence"/>
</dbReference>
<feature type="transmembrane region" description="Helical" evidence="1">
    <location>
        <begin position="20"/>
        <end position="38"/>
    </location>
</feature>
<dbReference type="EMBL" id="FNNB01000001">
    <property type="protein sequence ID" value="SDW06777.1"/>
    <property type="molecule type" value="Genomic_DNA"/>
</dbReference>
<dbReference type="RefSeq" id="WP_005854202.1">
    <property type="nucleotide sequence ID" value="NZ_BSKR01000001.1"/>
</dbReference>